<reference evidence="1 2" key="1">
    <citation type="journal article" date="2016" name="Nat. Biotechnol.">
        <title>Measurement of bacterial replication rates in microbial communities.</title>
        <authorList>
            <person name="Brown C.T."/>
            <person name="Olm M.R."/>
            <person name="Thomas B.C."/>
            <person name="Banfield J.F."/>
        </authorList>
    </citation>
    <scope>NUCLEOTIDE SEQUENCE [LARGE SCALE GENOMIC DNA]</scope>
    <source>
        <strain evidence="1">42_262</strain>
    </source>
</reference>
<dbReference type="OMA" id="FQNHGYK"/>
<comment type="caution">
    <text evidence="1">The sequence shown here is derived from an EMBL/GenBank/DDBJ whole genome shotgun (WGS) entry which is preliminary data.</text>
</comment>
<sequence length="213" mass="24132">MAYHFADVSKMVSVGSGVEREIDDIYLTRYACYLTAQNGDARKPTIAFAQNYFAVQTRRAELVEQRLLDYERVQARTELAETEKLLSGVLYERGVDSKGFAIIRSKGDKALFRLDTALLKRKLGAPDSRLLADFLPTISIKAKDFAAEMASINVQQKDLYGQSSIEKEHIENNTAVRNMMVSRGIYPEQLSAGEDLKKVERRLKSEEKKITKK</sequence>
<dbReference type="AlphaFoldDB" id="A0A1Q6J9F4"/>
<dbReference type="Proteomes" id="UP000186631">
    <property type="component" value="Unassembled WGS sequence"/>
</dbReference>
<evidence type="ECO:0000313" key="2">
    <source>
        <dbReference type="Proteomes" id="UP000186631"/>
    </source>
</evidence>
<protein>
    <submittedName>
        <fullName evidence="1">Damage-inducible protein D</fullName>
    </submittedName>
</protein>
<organism evidence="1 2">
    <name type="scientific">Phocaeicola vulgatus</name>
    <name type="common">Bacteroides vulgatus</name>
    <dbReference type="NCBI Taxonomy" id="821"/>
    <lineage>
        <taxon>Bacteria</taxon>
        <taxon>Pseudomonadati</taxon>
        <taxon>Bacteroidota</taxon>
        <taxon>Bacteroidia</taxon>
        <taxon>Bacteroidales</taxon>
        <taxon>Bacteroidaceae</taxon>
        <taxon>Phocaeicola</taxon>
    </lineage>
</organism>
<evidence type="ECO:0000313" key="1">
    <source>
        <dbReference type="EMBL" id="OKZ49668.1"/>
    </source>
</evidence>
<gene>
    <name evidence="1" type="ORF">BHV80_08265</name>
</gene>
<name>A0A1Q6J9F4_PHOVU</name>
<dbReference type="EMBL" id="MNQV01000168">
    <property type="protein sequence ID" value="OKZ49668.1"/>
    <property type="molecule type" value="Genomic_DNA"/>
</dbReference>
<dbReference type="NCBIfam" id="NF008573">
    <property type="entry name" value="PRK11525.1"/>
    <property type="match status" value="1"/>
</dbReference>
<accession>A0A1Q6J9F4</accession>
<proteinExistence type="predicted"/>